<dbReference type="PANTHER" id="PTHR12439">
    <property type="entry name" value="PLACENTAL PROTEIN 11-RELATED"/>
    <property type="match status" value="1"/>
</dbReference>
<keyword evidence="4 11" id="KW-0540">Nuclease</keyword>
<feature type="signal peptide" evidence="11">
    <location>
        <begin position="1"/>
        <end position="24"/>
    </location>
</feature>
<accession>T1ERX6</accession>
<evidence type="ECO:0000256" key="1">
    <source>
        <dbReference type="ARBA" id="ARBA00001936"/>
    </source>
</evidence>
<dbReference type="GO" id="GO:0003723">
    <property type="term" value="F:RNA binding"/>
    <property type="evidence" value="ECO:0007669"/>
    <property type="project" value="UniProtKB-UniRule"/>
</dbReference>
<dbReference type="OMA" id="YRHGRHI"/>
<dbReference type="AlphaFoldDB" id="T1ERX6"/>
<feature type="domain" description="EndoU" evidence="12">
    <location>
        <begin position="1"/>
        <end position="276"/>
    </location>
</feature>
<dbReference type="KEGG" id="hro:HELRODRAFT_161804"/>
<reference evidence="15" key="1">
    <citation type="submission" date="2012-12" db="EMBL/GenBank/DDBJ databases">
        <authorList>
            <person name="Hellsten U."/>
            <person name="Grimwood J."/>
            <person name="Chapman J.A."/>
            <person name="Shapiro H."/>
            <person name="Aerts A."/>
            <person name="Otillar R.P."/>
            <person name="Terry A.Y."/>
            <person name="Boore J.L."/>
            <person name="Simakov O."/>
            <person name="Marletaz F."/>
            <person name="Cho S.-J."/>
            <person name="Edsinger-Gonzales E."/>
            <person name="Havlak P."/>
            <person name="Kuo D.-H."/>
            <person name="Larsson T."/>
            <person name="Lv J."/>
            <person name="Arendt D."/>
            <person name="Savage R."/>
            <person name="Osoegawa K."/>
            <person name="de Jong P."/>
            <person name="Lindberg D.R."/>
            <person name="Seaver E.C."/>
            <person name="Weisblat D.A."/>
            <person name="Putnam N.H."/>
            <person name="Grigoriev I.V."/>
            <person name="Rokhsar D.S."/>
        </authorList>
    </citation>
    <scope>NUCLEOTIDE SEQUENCE</scope>
</reference>
<name>T1ERX6_HELRO</name>
<dbReference type="EnsemblMetazoa" id="HelroT161804">
    <property type="protein sequence ID" value="HelroP161804"/>
    <property type="gene ID" value="HelroG161804"/>
</dbReference>
<evidence type="ECO:0000256" key="9">
    <source>
        <dbReference type="ARBA" id="ARBA00023211"/>
    </source>
</evidence>
<dbReference type="GO" id="GO:0004521">
    <property type="term" value="F:RNA endonuclease activity"/>
    <property type="evidence" value="ECO:0000318"/>
    <property type="project" value="GO_Central"/>
</dbReference>
<dbReference type="RefSeq" id="XP_009019932.1">
    <property type="nucleotide sequence ID" value="XM_009021684.1"/>
</dbReference>
<evidence type="ECO:0000256" key="10">
    <source>
        <dbReference type="ARBA" id="ARBA00023239"/>
    </source>
</evidence>
<dbReference type="InterPro" id="IPR039787">
    <property type="entry name" value="ENDOU"/>
</dbReference>
<evidence type="ECO:0000256" key="7">
    <source>
        <dbReference type="ARBA" id="ARBA00022801"/>
    </source>
</evidence>
<feature type="chain" id="PRO_5010979991" description="Uridylate-specific endoribonuclease" evidence="11">
    <location>
        <begin position="25"/>
        <end position="276"/>
    </location>
</feature>
<sequence length="276" mass="31398">MTAEFSMLIFGCFVILGLYVATSSNVTDTELRSISSEIWKSDNNSLTENDVKLNINGTKLFTYVNEKKLVGSYRLLDKLFDNYIAKTGVAEKNETGEYDEVEQFLNATLATKPMKIMHQFLSKKDLASADIQSFKKQLRQFWFTEYSRSGGVKDSSGFEHVFLGETKKGEVIGFHNWLFAYKQEKLGIFRYESLIRTCPNSVLAFKFKWIDGYTKPISSLFIRASPEVEMALFTLCFVTRANKNCPVELNGQKQTIATFDMGSNKTMNIATTYVVC</sequence>
<dbReference type="HOGENOM" id="CLU_048034_1_0_1"/>
<comment type="catalytic activity">
    <reaction evidence="11">
        <text>ribonucleotidyl-uridine-RNA = a 5'-end dephospho-uridine-RNA + a 3'-end 2',3'-cyclophospho-ribonucleotide-RNA</text>
        <dbReference type="Rhea" id="RHEA:67792"/>
        <dbReference type="Rhea" id="RHEA-COMP:10464"/>
        <dbReference type="Rhea" id="RHEA-COMP:17354"/>
        <dbReference type="Rhea" id="RHEA-COMP:17356"/>
        <dbReference type="ChEBI" id="CHEBI:83064"/>
        <dbReference type="ChEBI" id="CHEBI:173117"/>
        <dbReference type="ChEBI" id="CHEBI:173224"/>
    </reaction>
</comment>
<keyword evidence="8 11" id="KW-0694">RNA-binding</keyword>
<keyword evidence="7 11" id="KW-0378">Hydrolase</keyword>
<dbReference type="eggNOG" id="KOG2849">
    <property type="taxonomic scope" value="Eukaryota"/>
</dbReference>
<reference evidence="14" key="3">
    <citation type="submission" date="2015-06" db="UniProtKB">
        <authorList>
            <consortium name="EnsemblMetazoa"/>
        </authorList>
    </citation>
    <scope>IDENTIFICATION</scope>
</reference>
<keyword evidence="5 11" id="KW-0479">Metal-binding</keyword>
<keyword evidence="10" id="KW-0456">Lyase</keyword>
<dbReference type="EMBL" id="KB096742">
    <property type="protein sequence ID" value="ESO02524.1"/>
    <property type="molecule type" value="Genomic_DNA"/>
</dbReference>
<dbReference type="GeneID" id="20199326"/>
<protein>
    <recommendedName>
        <fullName evidence="11">Uridylate-specific endoribonuclease</fullName>
        <ecNumber evidence="11">4.6.1.-</ecNumber>
    </recommendedName>
</protein>
<dbReference type="OrthoDB" id="430326at2759"/>
<dbReference type="SUPFAM" id="SSF142877">
    <property type="entry name" value="EndoU-like"/>
    <property type="match status" value="1"/>
</dbReference>
<evidence type="ECO:0000259" key="12">
    <source>
        <dbReference type="PROSITE" id="PS51959"/>
    </source>
</evidence>
<dbReference type="GO" id="GO:0016787">
    <property type="term" value="F:hydrolase activity"/>
    <property type="evidence" value="ECO:0007669"/>
    <property type="project" value="UniProtKB-KW"/>
</dbReference>
<dbReference type="Proteomes" id="UP000015101">
    <property type="component" value="Unassembled WGS sequence"/>
</dbReference>
<dbReference type="InterPro" id="IPR018998">
    <property type="entry name" value="EndoU_C"/>
</dbReference>
<evidence type="ECO:0000256" key="8">
    <source>
        <dbReference type="ARBA" id="ARBA00022884"/>
    </source>
</evidence>
<dbReference type="InterPro" id="IPR037227">
    <property type="entry name" value="EndoU-like"/>
</dbReference>
<comment type="subunit">
    <text evidence="3 11">Monomer.</text>
</comment>
<evidence type="ECO:0000313" key="14">
    <source>
        <dbReference type="EnsemblMetazoa" id="HelroP161804"/>
    </source>
</evidence>
<reference evidence="13 15" key="2">
    <citation type="journal article" date="2013" name="Nature">
        <title>Insights into bilaterian evolution from three spiralian genomes.</title>
        <authorList>
            <person name="Simakov O."/>
            <person name="Marletaz F."/>
            <person name="Cho S.J."/>
            <person name="Edsinger-Gonzales E."/>
            <person name="Havlak P."/>
            <person name="Hellsten U."/>
            <person name="Kuo D.H."/>
            <person name="Larsson T."/>
            <person name="Lv J."/>
            <person name="Arendt D."/>
            <person name="Savage R."/>
            <person name="Osoegawa K."/>
            <person name="de Jong P."/>
            <person name="Grimwood J."/>
            <person name="Chapman J.A."/>
            <person name="Shapiro H."/>
            <person name="Aerts A."/>
            <person name="Otillar R.P."/>
            <person name="Terry A.Y."/>
            <person name="Boore J.L."/>
            <person name="Grigoriev I.V."/>
            <person name="Lindberg D.R."/>
            <person name="Seaver E.C."/>
            <person name="Weisblat D.A."/>
            <person name="Putnam N.H."/>
            <person name="Rokhsar D.S."/>
        </authorList>
    </citation>
    <scope>NUCLEOTIDE SEQUENCE</scope>
</reference>
<dbReference type="InParanoid" id="T1ERX6"/>
<evidence type="ECO:0000256" key="3">
    <source>
        <dbReference type="ARBA" id="ARBA00011245"/>
    </source>
</evidence>
<comment type="similarity">
    <text evidence="2 11">Belongs to the ENDOU family.</text>
</comment>
<dbReference type="PROSITE" id="PS51959">
    <property type="entry name" value="ENDOU"/>
    <property type="match status" value="1"/>
</dbReference>
<evidence type="ECO:0000256" key="4">
    <source>
        <dbReference type="ARBA" id="ARBA00022722"/>
    </source>
</evidence>
<dbReference type="GO" id="GO:0016829">
    <property type="term" value="F:lyase activity"/>
    <property type="evidence" value="ECO:0007669"/>
    <property type="project" value="UniProtKB-KW"/>
</dbReference>
<dbReference type="GO" id="GO:0046872">
    <property type="term" value="F:metal ion binding"/>
    <property type="evidence" value="ECO:0007669"/>
    <property type="project" value="UniProtKB-UniRule"/>
</dbReference>
<dbReference type="EC" id="4.6.1.-" evidence="11"/>
<keyword evidence="9 11" id="KW-0464">Manganese</keyword>
<proteinExistence type="inferred from homology"/>
<dbReference type="EMBL" id="AMQM01000922">
    <property type="status" value="NOT_ANNOTATED_CDS"/>
    <property type="molecule type" value="Genomic_DNA"/>
</dbReference>
<comment type="cofactor">
    <cofactor evidence="1 11">
        <name>Mn(2+)</name>
        <dbReference type="ChEBI" id="CHEBI:29035"/>
    </cofactor>
</comment>
<dbReference type="Pfam" id="PF09412">
    <property type="entry name" value="XendoU"/>
    <property type="match status" value="1"/>
</dbReference>
<evidence type="ECO:0000256" key="5">
    <source>
        <dbReference type="ARBA" id="ARBA00022723"/>
    </source>
</evidence>
<dbReference type="PANTHER" id="PTHR12439:SF11">
    <property type="entry name" value="URIDYLATE-SPECIFIC ENDORIBONUCLEASE"/>
    <property type="match status" value="1"/>
</dbReference>
<dbReference type="CDD" id="cd21159">
    <property type="entry name" value="XendoU"/>
    <property type="match status" value="1"/>
</dbReference>
<keyword evidence="11" id="KW-0732">Signal</keyword>
<evidence type="ECO:0000313" key="13">
    <source>
        <dbReference type="EMBL" id="ESO02524.1"/>
    </source>
</evidence>
<evidence type="ECO:0000256" key="2">
    <source>
        <dbReference type="ARBA" id="ARBA00010168"/>
    </source>
</evidence>
<dbReference type="CTD" id="20199326"/>
<keyword evidence="6 11" id="KW-0255">Endonuclease</keyword>
<evidence type="ECO:0000313" key="15">
    <source>
        <dbReference type="Proteomes" id="UP000015101"/>
    </source>
</evidence>
<evidence type="ECO:0000256" key="11">
    <source>
        <dbReference type="RuleBase" id="RU367085"/>
    </source>
</evidence>
<gene>
    <name evidence="14" type="primary">20199326</name>
    <name evidence="13" type="ORF">HELRODRAFT_161804</name>
</gene>
<organism evidence="14 15">
    <name type="scientific">Helobdella robusta</name>
    <name type="common">Californian leech</name>
    <dbReference type="NCBI Taxonomy" id="6412"/>
    <lineage>
        <taxon>Eukaryota</taxon>
        <taxon>Metazoa</taxon>
        <taxon>Spiralia</taxon>
        <taxon>Lophotrochozoa</taxon>
        <taxon>Annelida</taxon>
        <taxon>Clitellata</taxon>
        <taxon>Hirudinea</taxon>
        <taxon>Rhynchobdellida</taxon>
        <taxon>Glossiphoniidae</taxon>
        <taxon>Helobdella</taxon>
    </lineage>
</organism>
<evidence type="ECO:0000256" key="6">
    <source>
        <dbReference type="ARBA" id="ARBA00022759"/>
    </source>
</evidence>
<keyword evidence="15" id="KW-1185">Reference proteome</keyword>